<evidence type="ECO:0000256" key="2">
    <source>
        <dbReference type="ARBA" id="ARBA00006003"/>
    </source>
</evidence>
<dbReference type="Pfam" id="PF00777">
    <property type="entry name" value="Glyco_transf_29"/>
    <property type="match status" value="2"/>
</dbReference>
<protein>
    <recommendedName>
        <fullName evidence="14">Mannosyltransferase</fullName>
    </recommendedName>
</protein>
<dbReference type="PANTHER" id="PTHR11987">
    <property type="entry name" value="ALPHA-2,8-SIALYLTRANSFERASE"/>
    <property type="match status" value="1"/>
</dbReference>
<evidence type="ECO:0000256" key="7">
    <source>
        <dbReference type="ARBA" id="ARBA00022989"/>
    </source>
</evidence>
<reference evidence="12" key="1">
    <citation type="submission" date="2023-10" db="EMBL/GenBank/DDBJ databases">
        <authorList>
            <person name="Chen Y."/>
            <person name="Shah S."/>
            <person name="Dougan E. K."/>
            <person name="Thang M."/>
            <person name="Chan C."/>
        </authorList>
    </citation>
    <scope>NUCLEOTIDE SEQUENCE [LARGE SCALE GENOMIC DNA]</scope>
</reference>
<evidence type="ECO:0000313" key="12">
    <source>
        <dbReference type="EMBL" id="CAK0844952.1"/>
    </source>
</evidence>
<keyword evidence="8" id="KW-0333">Golgi apparatus</keyword>
<dbReference type="InterPro" id="IPR050943">
    <property type="entry name" value="Glycosyltr_29_Sialyltrsf"/>
</dbReference>
<dbReference type="Gene3D" id="3.90.1480.20">
    <property type="entry name" value="Glycosyl transferase family 29"/>
    <property type="match status" value="2"/>
</dbReference>
<evidence type="ECO:0008006" key="14">
    <source>
        <dbReference type="Google" id="ProtNLM"/>
    </source>
</evidence>
<evidence type="ECO:0000256" key="3">
    <source>
        <dbReference type="ARBA" id="ARBA00022676"/>
    </source>
</evidence>
<evidence type="ECO:0000256" key="8">
    <source>
        <dbReference type="ARBA" id="ARBA00023034"/>
    </source>
</evidence>
<organism evidence="12 13">
    <name type="scientific">Prorocentrum cordatum</name>
    <dbReference type="NCBI Taxonomy" id="2364126"/>
    <lineage>
        <taxon>Eukaryota</taxon>
        <taxon>Sar</taxon>
        <taxon>Alveolata</taxon>
        <taxon>Dinophyceae</taxon>
        <taxon>Prorocentrales</taxon>
        <taxon>Prorocentraceae</taxon>
        <taxon>Prorocentrum</taxon>
    </lineage>
</organism>
<dbReference type="InterPro" id="IPR038578">
    <property type="entry name" value="GT29-like_sf"/>
</dbReference>
<comment type="caution">
    <text evidence="12">The sequence shown here is derived from an EMBL/GenBank/DDBJ whole genome shotgun (WGS) entry which is preliminary data.</text>
</comment>
<keyword evidence="7 11" id="KW-1133">Transmembrane helix</keyword>
<accession>A0ABN9TH94</accession>
<proteinExistence type="inferred from homology"/>
<evidence type="ECO:0000256" key="11">
    <source>
        <dbReference type="SAM" id="Phobius"/>
    </source>
</evidence>
<sequence length="947" mass="100613">MAPAVQVRRRRGHARVSASQALSAALAARGAGANLQVGTVRLQQADWQELGAFHFAPGGGTCQLRLRQRIPGAAAADEWTRPSIGVGLYGPSELAAARQQPSSCARAPLALQRQMLTLDQAKGFEQTPFAMKSLKFDVQGPMGVTIAVDRCNSTVSSSLGASPDRIRQDPQSFSFELWSAQVRAAERRPGAELSDDYLLAWRAHVAAAACFLVAGACAAPAAIAACLHQGTGRVRAKEEDAEDAQALPASSCASNAMAPWRLGPWLDATAPLCLLAGTASHLWELALLARPGLGGGDDGGPPRLVAEAAAAVTLPLLLRARLASCMGRAAVPRPSGDGVVWTVQRLTAVLVGLAALHWLAFAAADLGGGRHWPPGAPGSHALSLQGVALLALGVWALWTRHESIAVAGKVVLPPILLGCAATPTAALLAVVFQGLPQAPAVAVAGACLLRMPAVWPHPRPAARRFSGALAATLVTWVVLLPLLPWEFCEHAGLVWLLPVSGWPMTNCDYVPVSVPLVLFDGEWNKTMSWLRKRVLRMRDHAHRQPLLWIDAAVSDTCNLAINRFRRRGRTPAYPSTGCVAFGLALQLCEEVSMYGFGPDTKLDAEMLGLGSRYSVTGAGKWIPFHDFGGEHAFYRAYARASRARRSQAAALRSLAASWASEVAGTPSNRSGLARASLPEPARQHAAQGRMRAALDCARTRYPGPGVPPRPLEEGPCGRMAPLLRAQQSHHEDCYALARMMMASWVAIRELDHLPKNNKDRYLCQVFSDCPPACRKGPNVSAVSEGGWAVYPAGRGPGVGAPWDGGAVPACGDPLAVDSADEHELLEGGQTGGRPCDVNNEESHILRRYQDVAPDPGPGLEQLFPKAGPGAALAPRGRRWRSCAVVGSGTELAGRGLGSAIDSHEQVWRLNVAPELMVSSRRWAGDLQAEADREDVGERVDLIVANHH</sequence>
<evidence type="ECO:0000256" key="10">
    <source>
        <dbReference type="ARBA" id="ARBA00023180"/>
    </source>
</evidence>
<keyword evidence="3" id="KW-0328">Glycosyltransferase</keyword>
<comment type="similarity">
    <text evidence="2">Belongs to the glycosyltransferase 29 family.</text>
</comment>
<feature type="transmembrane region" description="Helical" evidence="11">
    <location>
        <begin position="338"/>
        <end position="360"/>
    </location>
</feature>
<keyword evidence="6" id="KW-0735">Signal-anchor</keyword>
<feature type="transmembrane region" description="Helical" evidence="11">
    <location>
        <begin position="410"/>
        <end position="432"/>
    </location>
</feature>
<evidence type="ECO:0000313" key="13">
    <source>
        <dbReference type="Proteomes" id="UP001189429"/>
    </source>
</evidence>
<comment type="subcellular location">
    <subcellularLocation>
        <location evidence="1">Golgi apparatus membrane</location>
        <topology evidence="1">Single-pass type II membrane protein</topology>
    </subcellularLocation>
</comment>
<evidence type="ECO:0000256" key="9">
    <source>
        <dbReference type="ARBA" id="ARBA00023136"/>
    </source>
</evidence>
<evidence type="ECO:0000256" key="6">
    <source>
        <dbReference type="ARBA" id="ARBA00022968"/>
    </source>
</evidence>
<dbReference type="InterPro" id="IPR001675">
    <property type="entry name" value="Glyco_trans_29"/>
</dbReference>
<keyword evidence="4" id="KW-0808">Transferase</keyword>
<feature type="transmembrane region" description="Helical" evidence="11">
    <location>
        <begin position="205"/>
        <end position="227"/>
    </location>
</feature>
<evidence type="ECO:0000256" key="5">
    <source>
        <dbReference type="ARBA" id="ARBA00022692"/>
    </source>
</evidence>
<feature type="transmembrane region" description="Helical" evidence="11">
    <location>
        <begin position="380"/>
        <end position="398"/>
    </location>
</feature>
<name>A0ABN9TH94_9DINO</name>
<keyword evidence="10" id="KW-0325">Glycoprotein</keyword>
<keyword evidence="5 11" id="KW-0812">Transmembrane</keyword>
<gene>
    <name evidence="12" type="ORF">PCOR1329_LOCUS38899</name>
</gene>
<keyword evidence="13" id="KW-1185">Reference proteome</keyword>
<evidence type="ECO:0000256" key="4">
    <source>
        <dbReference type="ARBA" id="ARBA00022679"/>
    </source>
</evidence>
<keyword evidence="9 11" id="KW-0472">Membrane</keyword>
<dbReference type="EMBL" id="CAUYUJ010014704">
    <property type="protein sequence ID" value="CAK0844952.1"/>
    <property type="molecule type" value="Genomic_DNA"/>
</dbReference>
<feature type="non-terminal residue" evidence="12">
    <location>
        <position position="947"/>
    </location>
</feature>
<dbReference type="Proteomes" id="UP001189429">
    <property type="component" value="Unassembled WGS sequence"/>
</dbReference>
<dbReference type="PANTHER" id="PTHR11987:SF53">
    <property type="entry name" value="ALPHA-2,8-SIALYLTRANSFERASE 8F-LIKE"/>
    <property type="match status" value="1"/>
</dbReference>
<evidence type="ECO:0000256" key="1">
    <source>
        <dbReference type="ARBA" id="ARBA00004323"/>
    </source>
</evidence>